<proteinExistence type="predicted"/>
<evidence type="ECO:0000313" key="2">
    <source>
        <dbReference type="Proteomes" id="UP000236724"/>
    </source>
</evidence>
<dbReference type="SUPFAM" id="SSF117987">
    <property type="entry name" value="CRISPR-associated protein"/>
    <property type="match status" value="2"/>
</dbReference>
<dbReference type="OrthoDB" id="9795689at2"/>
<dbReference type="Gene3D" id="3.30.70.1210">
    <property type="entry name" value="Crispr-associated protein, domain 2"/>
    <property type="match status" value="1"/>
</dbReference>
<dbReference type="EC" id="3.1.-.-" evidence="1"/>
<protein>
    <submittedName>
        <fullName evidence="1">CRISPR system Cascade subunit CasE</fullName>
        <ecNumber evidence="1">3.1.-.-</ecNumber>
    </submittedName>
</protein>
<keyword evidence="2" id="KW-1185">Reference proteome</keyword>
<dbReference type="EMBL" id="FMSV02000276">
    <property type="protein sequence ID" value="SEH05474.1"/>
    <property type="molecule type" value="Genomic_DNA"/>
</dbReference>
<keyword evidence="1" id="KW-0378">Hydrolase</keyword>
<dbReference type="SMART" id="SM01101">
    <property type="entry name" value="CRISPR_assoc"/>
    <property type="match status" value="1"/>
</dbReference>
<dbReference type="RefSeq" id="WP_103919399.1">
    <property type="nucleotide sequence ID" value="NZ_FMSV02000276.1"/>
</dbReference>
<reference evidence="1 2" key="1">
    <citation type="submission" date="2016-10" db="EMBL/GenBank/DDBJ databases">
        <authorList>
            <person name="de Groot N.N."/>
        </authorList>
    </citation>
    <scope>NUCLEOTIDE SEQUENCE [LARGE SCALE GENOMIC DNA]</scope>
    <source>
        <strain evidence="1">MBHS1</strain>
    </source>
</reference>
<dbReference type="InterPro" id="IPR010179">
    <property type="entry name" value="CRISPR-assoc_prot_Cse3"/>
</dbReference>
<name>A0A1H6F8Y6_9GAMM</name>
<dbReference type="AlphaFoldDB" id="A0A1H6F8Y6"/>
<evidence type="ECO:0000313" key="1">
    <source>
        <dbReference type="EMBL" id="SEH05474.1"/>
    </source>
</evidence>
<sequence>MYLSKVQLRSDVSRKKLHQLSKHNIYAEHQLIWQLFQRQKKRDFLYRRDEQQSWPLFYVLSSQPPQDNTQCWQIHSKSFVPQLQEGVTLYFSLRANPVVVRQQSRNDIVMDLKKRLGKEHVHDREIQETAYQWLQRQGEKHGFNPAAACYADAYQQHRVYKPGRKSTIRYSTLDFNGQLQITQPENFIAMLKQGIGRSKSFGCGLMLIRRI</sequence>
<dbReference type="Proteomes" id="UP000236724">
    <property type="component" value="Unassembled WGS sequence"/>
</dbReference>
<dbReference type="NCBIfam" id="TIGR01907">
    <property type="entry name" value="casE_Cse3"/>
    <property type="match status" value="1"/>
</dbReference>
<dbReference type="GO" id="GO:0016787">
    <property type="term" value="F:hydrolase activity"/>
    <property type="evidence" value="ECO:0007669"/>
    <property type="project" value="UniProtKB-KW"/>
</dbReference>
<accession>A0A1H6F8Y6</accession>
<dbReference type="Gene3D" id="3.30.70.1200">
    <property type="entry name" value="Crispr-associated protein, domain 1"/>
    <property type="match status" value="1"/>
</dbReference>
<gene>
    <name evidence="1" type="primary">casE</name>
    <name evidence="1" type="ORF">MBHS_01328</name>
</gene>
<organism evidence="1 2">
    <name type="scientific">Candidatus Venteria ishoeyi</name>
    <dbReference type="NCBI Taxonomy" id="1899563"/>
    <lineage>
        <taxon>Bacteria</taxon>
        <taxon>Pseudomonadati</taxon>
        <taxon>Pseudomonadota</taxon>
        <taxon>Gammaproteobacteria</taxon>
        <taxon>Thiotrichales</taxon>
        <taxon>Thiotrichaceae</taxon>
        <taxon>Venteria</taxon>
    </lineage>
</organism>
<dbReference type="CDD" id="cd09727">
    <property type="entry name" value="Cas6_I-E"/>
    <property type="match status" value="1"/>
</dbReference>
<dbReference type="Pfam" id="PF08798">
    <property type="entry name" value="CRISPR_assoc"/>
    <property type="match status" value="1"/>
</dbReference>